<protein>
    <submittedName>
        <fullName evidence="2">Uncharacterized protein</fullName>
    </submittedName>
</protein>
<reference evidence="2 3" key="1">
    <citation type="submission" date="2019-09" db="EMBL/GenBank/DDBJ databases">
        <title>The hologenome of the rock-dwelling lichen Lasallia pustulata.</title>
        <authorList>
            <person name="Greshake Tzovaras B."/>
            <person name="Segers F."/>
            <person name="Bicker A."/>
            <person name="Dal Grande F."/>
            <person name="Otte J."/>
            <person name="Hankeln T."/>
            <person name="Schmitt I."/>
            <person name="Ebersberger I."/>
        </authorList>
    </citation>
    <scope>NUCLEOTIDE SEQUENCE [LARGE SCALE GENOMIC DNA]</scope>
    <source>
        <strain evidence="2">A1-1</strain>
    </source>
</reference>
<organism evidence="2 3">
    <name type="scientific">Lasallia pustulata</name>
    <dbReference type="NCBI Taxonomy" id="136370"/>
    <lineage>
        <taxon>Eukaryota</taxon>
        <taxon>Fungi</taxon>
        <taxon>Dikarya</taxon>
        <taxon>Ascomycota</taxon>
        <taxon>Pezizomycotina</taxon>
        <taxon>Lecanoromycetes</taxon>
        <taxon>OSLEUM clade</taxon>
        <taxon>Umbilicariomycetidae</taxon>
        <taxon>Umbilicariales</taxon>
        <taxon>Umbilicariaceae</taxon>
        <taxon>Lasallia</taxon>
    </lineage>
</organism>
<accession>A0A5M8PLD9</accession>
<proteinExistence type="predicted"/>
<dbReference type="Proteomes" id="UP000324767">
    <property type="component" value="Unassembled WGS sequence"/>
</dbReference>
<feature type="compositionally biased region" description="Polar residues" evidence="1">
    <location>
        <begin position="32"/>
        <end position="46"/>
    </location>
</feature>
<comment type="caution">
    <text evidence="2">The sequence shown here is derived from an EMBL/GenBank/DDBJ whole genome shotgun (WGS) entry which is preliminary data.</text>
</comment>
<feature type="region of interest" description="Disordered" evidence="1">
    <location>
        <begin position="1"/>
        <end position="67"/>
    </location>
</feature>
<dbReference type="AlphaFoldDB" id="A0A5M8PLD9"/>
<name>A0A5M8PLD9_9LECA</name>
<gene>
    <name evidence="2" type="ORF">FRX48_06377</name>
</gene>
<dbReference type="EMBL" id="VXIT01000010">
    <property type="protein sequence ID" value="KAA6409765.1"/>
    <property type="molecule type" value="Genomic_DNA"/>
</dbReference>
<evidence type="ECO:0000313" key="3">
    <source>
        <dbReference type="Proteomes" id="UP000324767"/>
    </source>
</evidence>
<evidence type="ECO:0000313" key="2">
    <source>
        <dbReference type="EMBL" id="KAA6409765.1"/>
    </source>
</evidence>
<evidence type="ECO:0000256" key="1">
    <source>
        <dbReference type="SAM" id="MobiDB-lite"/>
    </source>
</evidence>
<sequence length="67" mass="7431">MSMPYLQVIRTPDQEASVGRASATYDEHLPKSTDNLLGQHLTTYSRPLSGPLSGPLEKRQPDPCYSK</sequence>